<evidence type="ECO:0000313" key="3">
    <source>
        <dbReference type="EMBL" id="OWV32191.1"/>
    </source>
</evidence>
<keyword evidence="2" id="KW-0732">Signal</keyword>
<protein>
    <submittedName>
        <fullName evidence="3">Uncharacterized protein</fullName>
    </submittedName>
</protein>
<feature type="region of interest" description="Disordered" evidence="1">
    <location>
        <begin position="26"/>
        <end position="45"/>
    </location>
</feature>
<dbReference type="AlphaFoldDB" id="A0A219B1H7"/>
<evidence type="ECO:0000256" key="1">
    <source>
        <dbReference type="SAM" id="MobiDB-lite"/>
    </source>
</evidence>
<dbReference type="EMBL" id="NFZT01000001">
    <property type="protein sequence ID" value="OWV32191.1"/>
    <property type="molecule type" value="Genomic_DNA"/>
</dbReference>
<feature type="signal peptide" evidence="2">
    <location>
        <begin position="1"/>
        <end position="22"/>
    </location>
</feature>
<dbReference type="RefSeq" id="WP_088710988.1">
    <property type="nucleotide sequence ID" value="NZ_NFZT01000001.1"/>
</dbReference>
<sequence length="115" mass="12063">MRNILIAVATTLALGAAGSAAAQEGAADANITDTNAEDKNAEGMGGPFIPSATDAFQIGDVLPDTGDFAYLDPEGYESLPDRDGKLYAYLGGFAYLLDPRTRTVIDVYVVDTAER</sequence>
<evidence type="ECO:0000313" key="4">
    <source>
        <dbReference type="Proteomes" id="UP000198462"/>
    </source>
</evidence>
<reference evidence="4" key="1">
    <citation type="submission" date="2017-05" db="EMBL/GenBank/DDBJ databases">
        <authorList>
            <person name="Lin X."/>
        </authorList>
    </citation>
    <scope>NUCLEOTIDE SEQUENCE [LARGE SCALE GENOMIC DNA]</scope>
    <source>
        <strain evidence="4">JLT2012</strain>
    </source>
</reference>
<accession>A0A219B1H7</accession>
<comment type="caution">
    <text evidence="3">The sequence shown here is derived from an EMBL/GenBank/DDBJ whole genome shotgun (WGS) entry which is preliminary data.</text>
</comment>
<proteinExistence type="predicted"/>
<name>A0A219B1H7_9SPHN</name>
<gene>
    <name evidence="3" type="ORF">B5C34_01135</name>
</gene>
<organism evidence="3 4">
    <name type="scientific">Pacificimonas flava</name>
    <dbReference type="NCBI Taxonomy" id="1234595"/>
    <lineage>
        <taxon>Bacteria</taxon>
        <taxon>Pseudomonadati</taxon>
        <taxon>Pseudomonadota</taxon>
        <taxon>Alphaproteobacteria</taxon>
        <taxon>Sphingomonadales</taxon>
        <taxon>Sphingosinicellaceae</taxon>
        <taxon>Pacificimonas</taxon>
    </lineage>
</organism>
<keyword evidence="4" id="KW-1185">Reference proteome</keyword>
<feature type="chain" id="PRO_5013075498" evidence="2">
    <location>
        <begin position="23"/>
        <end position="115"/>
    </location>
</feature>
<dbReference type="Proteomes" id="UP000198462">
    <property type="component" value="Unassembled WGS sequence"/>
</dbReference>
<evidence type="ECO:0000256" key="2">
    <source>
        <dbReference type="SAM" id="SignalP"/>
    </source>
</evidence>